<evidence type="ECO:0000259" key="12">
    <source>
        <dbReference type="Pfam" id="PF16420"/>
    </source>
</evidence>
<feature type="active site" description="Glycyl thioester intermediate" evidence="9">
    <location>
        <position position="560"/>
    </location>
</feature>
<dbReference type="AlphaFoldDB" id="A0A2A2JS25"/>
<evidence type="ECO:0000256" key="5">
    <source>
        <dbReference type="ARBA" id="ARBA00022490"/>
    </source>
</evidence>
<keyword evidence="14" id="KW-1185">Reference proteome</keyword>
<dbReference type="InterPro" id="IPR032197">
    <property type="entry name" value="Atg7_N"/>
</dbReference>
<dbReference type="Pfam" id="PF00899">
    <property type="entry name" value="ThiF"/>
    <property type="match status" value="1"/>
</dbReference>
<dbReference type="GO" id="GO:0000045">
    <property type="term" value="P:autophagosome assembly"/>
    <property type="evidence" value="ECO:0007669"/>
    <property type="project" value="TreeGrafter"/>
</dbReference>
<dbReference type="GO" id="GO:0006995">
    <property type="term" value="P:cellular response to nitrogen starvation"/>
    <property type="evidence" value="ECO:0007669"/>
    <property type="project" value="TreeGrafter"/>
</dbReference>
<evidence type="ECO:0000313" key="14">
    <source>
        <dbReference type="Proteomes" id="UP000218231"/>
    </source>
</evidence>
<evidence type="ECO:0000256" key="4">
    <source>
        <dbReference type="ARBA" id="ARBA00022448"/>
    </source>
</evidence>
<dbReference type="InterPro" id="IPR000594">
    <property type="entry name" value="ThiF_NAD_FAD-bd"/>
</dbReference>
<dbReference type="STRING" id="2018661.A0A2A2JS25"/>
<feature type="domain" description="Ubiquitin-like modifier-activating enzyme Atg7 N-terminal" evidence="12">
    <location>
        <begin position="47"/>
        <end position="322"/>
    </location>
</feature>
<dbReference type="GO" id="GO:0034727">
    <property type="term" value="P:piecemeal microautophagy of the nucleus"/>
    <property type="evidence" value="ECO:0007669"/>
    <property type="project" value="TreeGrafter"/>
</dbReference>
<comment type="similarity">
    <text evidence="1 10">Belongs to the ATG7 family.</text>
</comment>
<dbReference type="EMBL" id="LIAE01010252">
    <property type="protein sequence ID" value="PAV64544.1"/>
    <property type="molecule type" value="Genomic_DNA"/>
</dbReference>
<dbReference type="GO" id="GO:0032446">
    <property type="term" value="P:protein modification by small protein conjugation"/>
    <property type="evidence" value="ECO:0007669"/>
    <property type="project" value="TreeGrafter"/>
</dbReference>
<keyword evidence="5 10" id="KW-0963">Cytoplasm</keyword>
<sequence length="691" mass="77009">MDSEVRDVMAVQANLLPPPSLICNSPPIPRPLLHLPNSMAIGMEPPSFVPFETLADTTFWKRLMELKLNEWKLDEQPRRIRASVGIYDSVGDRCRAAFSHDSFDLSDVPSFYSGLITVYNTIESFNEMAHRKAILNDSAAQIWSSCLNRTWLQDPSSLFSFHLTVFADLKKFVFYYFNCFTALVYPSNLMQKISPYTEDVSPLLEYSSKNNCPLFLLRGTSIESIEKLTECESSSDCILVICDPSPVDSSVGWPFRNVLCAIAALHQQWTSVRILSLRASASSRLAEFTWTPTPIEKTPSAVGWERDFQNELRPRVVKLKDHLDPTRLMDQAVDLNVSLIKWRLVPDMKIQRFKQTKFLIFGAGTLGCNIARCLLGYGVRQITFIDNGFVSYSNPVRQSLSEFSDAQNGRKKAEVAADALKRIFPSVQAEWHHLTVPMPGHTIDEKDTPQLEQTVQQLEDLISSHDVLFLALDSREARWLPTLLANRHSKFAYSVALGFDNYVVIRHGIRKKESSSKESPSSSSSPTSLHIPYSDLACYFCSDVTAPGNSTADRTLDQQCTVSRPGLSMIASGTAVELVASVLQAESPSEAAACIGEQDDSSSLFGATPHQIRGFIFKFQQLTPCVRQFSKCVACGDSVLAAYENDRIGFLKQVLNDPLVLESVSGLNELQNSAQNVNIDFEDSDSVASSL</sequence>
<keyword evidence="6 10" id="KW-0833">Ubl conjugation pathway</keyword>
<keyword evidence="8 10" id="KW-0072">Autophagy</keyword>
<accession>A0A2A2JS25</accession>
<dbReference type="InterPro" id="IPR035985">
    <property type="entry name" value="Ubiquitin-activating_enz"/>
</dbReference>
<dbReference type="Gene3D" id="3.40.50.720">
    <property type="entry name" value="NAD(P)-binding Rossmann-like Domain"/>
    <property type="match status" value="1"/>
</dbReference>
<keyword evidence="4 10" id="KW-0813">Transport</keyword>
<dbReference type="NCBIfam" id="TIGR01381">
    <property type="entry name" value="E1_like_apg7"/>
    <property type="match status" value="1"/>
</dbReference>
<dbReference type="InterPro" id="IPR042523">
    <property type="entry name" value="Atg7_N_2"/>
</dbReference>
<proteinExistence type="inferred from homology"/>
<protein>
    <recommendedName>
        <fullName evidence="3 10">Ubiquitin-like modifier-activating enzyme ATG7</fullName>
    </recommendedName>
    <alternativeName>
        <fullName evidence="10">Autophagy-related protein 7</fullName>
    </alternativeName>
</protein>
<dbReference type="GO" id="GO:0019779">
    <property type="term" value="F:Atg8 activating enzyme activity"/>
    <property type="evidence" value="ECO:0007669"/>
    <property type="project" value="TreeGrafter"/>
</dbReference>
<keyword evidence="7 10" id="KW-0653">Protein transport</keyword>
<comment type="function">
    <text evidence="10">E1-like activating enzyme involved in the 2 ubiquitin-like systems required for autophagy.</text>
</comment>
<dbReference type="PANTHER" id="PTHR10953">
    <property type="entry name" value="UBIQUITIN-ACTIVATING ENZYME E1"/>
    <property type="match status" value="1"/>
</dbReference>
<dbReference type="GO" id="GO:0019778">
    <property type="term" value="F:Atg12 activating enzyme activity"/>
    <property type="evidence" value="ECO:0007669"/>
    <property type="project" value="TreeGrafter"/>
</dbReference>
<dbReference type="Gene3D" id="3.40.140.100">
    <property type="entry name" value="Ubiquitin-like modifier-activating enzyme ATG7 C-terminal domain"/>
    <property type="match status" value="1"/>
</dbReference>
<dbReference type="InterPro" id="IPR006285">
    <property type="entry name" value="Atg7"/>
</dbReference>
<dbReference type="GO" id="GO:0015031">
    <property type="term" value="P:protein transport"/>
    <property type="evidence" value="ECO:0007669"/>
    <property type="project" value="UniProtKB-UniRule"/>
</dbReference>
<dbReference type="Gene3D" id="3.40.140.70">
    <property type="entry name" value="Ubiquitin-like modifier-activating enzyme ATG7 N-terminal domain"/>
    <property type="match status" value="1"/>
</dbReference>
<dbReference type="PANTHER" id="PTHR10953:SF3">
    <property type="entry name" value="UBIQUITIN-LIKE MODIFIER-ACTIVATING ENZYME ATG7"/>
    <property type="match status" value="1"/>
</dbReference>
<evidence type="ECO:0000256" key="3">
    <source>
        <dbReference type="ARBA" id="ARBA00017647"/>
    </source>
</evidence>
<feature type="domain" description="THIF-type NAD/FAD binding fold" evidence="11">
    <location>
        <begin position="340"/>
        <end position="588"/>
    </location>
</feature>
<evidence type="ECO:0000256" key="8">
    <source>
        <dbReference type="ARBA" id="ARBA00023006"/>
    </source>
</evidence>
<comment type="caution">
    <text evidence="13">The sequence shown here is derived from an EMBL/GenBank/DDBJ whole genome shotgun (WGS) entry which is preliminary data.</text>
</comment>
<comment type="subunit">
    <text evidence="2 10">Homodimer.</text>
</comment>
<dbReference type="SUPFAM" id="SSF69572">
    <property type="entry name" value="Activating enzymes of the ubiquitin-like proteins"/>
    <property type="match status" value="1"/>
</dbReference>
<dbReference type="InterPro" id="IPR045886">
    <property type="entry name" value="ThiF/MoeB/HesA"/>
</dbReference>
<dbReference type="FunFam" id="3.40.50.720:FF:000395">
    <property type="entry name" value="ubiquitin-like modifier-activating enzyme ATG7"/>
    <property type="match status" value="1"/>
</dbReference>
<reference evidence="13 14" key="1">
    <citation type="journal article" date="2017" name="Curr. Biol.">
        <title>Genome architecture and evolution of a unichromosomal asexual nematode.</title>
        <authorList>
            <person name="Fradin H."/>
            <person name="Zegar C."/>
            <person name="Gutwein M."/>
            <person name="Lucas J."/>
            <person name="Kovtun M."/>
            <person name="Corcoran D."/>
            <person name="Baugh L.R."/>
            <person name="Kiontke K."/>
            <person name="Gunsalus K."/>
            <person name="Fitch D.H."/>
            <person name="Piano F."/>
        </authorList>
    </citation>
    <scope>NUCLEOTIDE SEQUENCE [LARGE SCALE GENOMIC DNA]</scope>
    <source>
        <strain evidence="13">PF1309</strain>
    </source>
</reference>
<evidence type="ECO:0000256" key="1">
    <source>
        <dbReference type="ARBA" id="ARBA00010931"/>
    </source>
</evidence>
<evidence type="ECO:0000256" key="2">
    <source>
        <dbReference type="ARBA" id="ARBA00011738"/>
    </source>
</evidence>
<evidence type="ECO:0000256" key="7">
    <source>
        <dbReference type="ARBA" id="ARBA00022927"/>
    </source>
</evidence>
<evidence type="ECO:0000256" key="9">
    <source>
        <dbReference type="PIRSR" id="PIRSR606285-1"/>
    </source>
</evidence>
<dbReference type="GO" id="GO:0000422">
    <property type="term" value="P:autophagy of mitochondrion"/>
    <property type="evidence" value="ECO:0007669"/>
    <property type="project" value="TreeGrafter"/>
</dbReference>
<dbReference type="Pfam" id="PF16420">
    <property type="entry name" value="ATG7_N"/>
    <property type="match status" value="1"/>
</dbReference>
<evidence type="ECO:0000256" key="10">
    <source>
        <dbReference type="RuleBase" id="RU366022"/>
    </source>
</evidence>
<name>A0A2A2JS25_9BILA</name>
<organism evidence="13 14">
    <name type="scientific">Diploscapter pachys</name>
    <dbReference type="NCBI Taxonomy" id="2018661"/>
    <lineage>
        <taxon>Eukaryota</taxon>
        <taxon>Metazoa</taxon>
        <taxon>Ecdysozoa</taxon>
        <taxon>Nematoda</taxon>
        <taxon>Chromadorea</taxon>
        <taxon>Rhabditida</taxon>
        <taxon>Rhabditina</taxon>
        <taxon>Rhabditomorpha</taxon>
        <taxon>Rhabditoidea</taxon>
        <taxon>Rhabditidae</taxon>
        <taxon>Diploscapter</taxon>
    </lineage>
</organism>
<comment type="subcellular location">
    <subcellularLocation>
        <location evidence="10">Cytoplasm</location>
    </subcellularLocation>
    <subcellularLocation>
        <location evidence="10">Preautophagosomal structure</location>
    </subcellularLocation>
</comment>
<evidence type="ECO:0000313" key="13">
    <source>
        <dbReference type="EMBL" id="PAV64544.1"/>
    </source>
</evidence>
<dbReference type="GO" id="GO:0000407">
    <property type="term" value="C:phagophore assembly site"/>
    <property type="evidence" value="ECO:0007669"/>
    <property type="project" value="UniProtKB-SubCell"/>
</dbReference>
<dbReference type="InterPro" id="IPR042522">
    <property type="entry name" value="Atg7_N_1"/>
</dbReference>
<evidence type="ECO:0000259" key="11">
    <source>
        <dbReference type="Pfam" id="PF00899"/>
    </source>
</evidence>
<evidence type="ECO:0000256" key="6">
    <source>
        <dbReference type="ARBA" id="ARBA00022786"/>
    </source>
</evidence>
<gene>
    <name evidence="13" type="ORF">WR25_01645</name>
</gene>
<dbReference type="OrthoDB" id="338614at2759"/>
<dbReference type="Proteomes" id="UP000218231">
    <property type="component" value="Unassembled WGS sequence"/>
</dbReference>